<dbReference type="Pfam" id="PF11751">
    <property type="entry name" value="PorP_SprF"/>
    <property type="match status" value="1"/>
</dbReference>
<accession>A0A434AVH2</accession>
<keyword evidence="2" id="KW-1185">Reference proteome</keyword>
<gene>
    <name evidence="1" type="ORF">DLK05_07875</name>
</gene>
<evidence type="ECO:0000313" key="1">
    <source>
        <dbReference type="EMBL" id="RUT78485.1"/>
    </source>
</evidence>
<evidence type="ECO:0000313" key="2">
    <source>
        <dbReference type="Proteomes" id="UP000282985"/>
    </source>
</evidence>
<dbReference type="InterPro" id="IPR019861">
    <property type="entry name" value="PorP/SprF_Bacteroidetes"/>
</dbReference>
<comment type="caution">
    <text evidence="1">The sequence shown here is derived from an EMBL/GenBank/DDBJ whole genome shotgun (WGS) entry which is preliminary data.</text>
</comment>
<reference evidence="1 2" key="1">
    <citation type="submission" date="2018-11" db="EMBL/GenBank/DDBJ databases">
        <title>Parancylomarina longa gen. nov., sp. nov., isolated from sediments of southern Okinawa.</title>
        <authorList>
            <person name="Fu T."/>
        </authorList>
    </citation>
    <scope>NUCLEOTIDE SEQUENCE [LARGE SCALE GENOMIC DNA]</scope>
    <source>
        <strain evidence="1 2">T3-2 S1-C</strain>
    </source>
</reference>
<sequence>MVKYPVAKASLIKFMRKSFFILFLLVVLRNMDVSAQRVHSSQFYSIPLLLNPALTGNSDYNLRAGMNYRNQWNSVTTPFVSQSVFIDGKLSTQLLSSSWLGIGGMIFNDKAGEGSLKTTQVMLAASLNKSLNAGNTLFLHAGIGMELVNKSVDYNKLVFDDQWDGKLFDPNYQTGEPLGTQSLFYTDFSAGVMATYFRGKSKFFMGTAVSHLNQPNESFYQVTNNLKRRFVWHGGMESRLNSRLYIKPEIMHITENNANEWITGANFMMLYGEKGTILHYGLWYRFTKDIIPVFGYEKKRMKILISYDINVSDLQTASSNRGGLEISLTYNYNYSNPREIRKLKRRQKVKKLGDKAISCPKFSHED</sequence>
<dbReference type="Proteomes" id="UP000282985">
    <property type="component" value="Unassembled WGS sequence"/>
</dbReference>
<organism evidence="1 2">
    <name type="scientific">Ancylomarina longa</name>
    <dbReference type="NCBI Taxonomy" id="2487017"/>
    <lineage>
        <taxon>Bacteria</taxon>
        <taxon>Pseudomonadati</taxon>
        <taxon>Bacteroidota</taxon>
        <taxon>Bacteroidia</taxon>
        <taxon>Marinilabiliales</taxon>
        <taxon>Marinifilaceae</taxon>
        <taxon>Ancylomarina</taxon>
    </lineage>
</organism>
<proteinExistence type="predicted"/>
<dbReference type="EMBL" id="RJJX01000008">
    <property type="protein sequence ID" value="RUT78485.1"/>
    <property type="molecule type" value="Genomic_DNA"/>
</dbReference>
<dbReference type="AlphaFoldDB" id="A0A434AVH2"/>
<name>A0A434AVH2_9BACT</name>
<protein>
    <submittedName>
        <fullName evidence="1">Type IX secretion system membrane protein PorP/SprF</fullName>
    </submittedName>
</protein>
<dbReference type="NCBIfam" id="TIGR03519">
    <property type="entry name" value="T9SS_PorP_fam"/>
    <property type="match status" value="1"/>
</dbReference>
<dbReference type="OrthoDB" id="1186563at2"/>